<protein>
    <submittedName>
        <fullName evidence="1">Spore coat associated protein JA</fullName>
    </submittedName>
</protein>
<accession>A0A212LY12</accession>
<dbReference type="RefSeq" id="WP_223226364.1">
    <property type="nucleotide sequence ID" value="NZ_LT608335.1"/>
</dbReference>
<evidence type="ECO:0000313" key="1">
    <source>
        <dbReference type="EMBL" id="SCM82483.1"/>
    </source>
</evidence>
<dbReference type="InterPro" id="IPR020256">
    <property type="entry name" value="Spore_coat_CotJA"/>
</dbReference>
<dbReference type="Pfam" id="PF11007">
    <property type="entry name" value="CotJA"/>
    <property type="match status" value="1"/>
</dbReference>
<proteinExistence type="predicted"/>
<dbReference type="EMBL" id="FMJE01000005">
    <property type="protein sequence ID" value="SCM82483.1"/>
    <property type="molecule type" value="Genomic_DNA"/>
</dbReference>
<reference evidence="1" key="1">
    <citation type="submission" date="2016-08" db="EMBL/GenBank/DDBJ databases">
        <authorList>
            <person name="Seilhamer J.J."/>
        </authorList>
    </citation>
    <scope>NUCLEOTIDE SEQUENCE</scope>
    <source>
        <strain evidence="1">86</strain>
    </source>
</reference>
<name>A0A212LY12_9FIRM</name>
<gene>
    <name evidence="1" type="primary">cotJA</name>
    <name evidence="1" type="ORF">KL86SPO_50254</name>
</gene>
<dbReference type="AlphaFoldDB" id="A0A212LY12"/>
<organism evidence="1">
    <name type="scientific">uncultured Sporomusa sp</name>
    <dbReference type="NCBI Taxonomy" id="307249"/>
    <lineage>
        <taxon>Bacteria</taxon>
        <taxon>Bacillati</taxon>
        <taxon>Bacillota</taxon>
        <taxon>Negativicutes</taxon>
        <taxon>Selenomonadales</taxon>
        <taxon>Sporomusaceae</taxon>
        <taxon>Sporomusa</taxon>
        <taxon>environmental samples</taxon>
    </lineage>
</organism>
<sequence length="114" mass="13556">MKKKATRHQLYVKPQSKDKNIKLKEDMHNVDDICDMDEMEDSDMDMCMDTEREMDNCKHDYDNMMASCDDMPECIMLAHAYVPWQYYEQAFTPPEALMKGTLFPELWGVYKIPK</sequence>